<dbReference type="HAMAP" id="MF_01464_B">
    <property type="entry name" value="SecF_B"/>
    <property type="match status" value="1"/>
</dbReference>
<dbReference type="PROSITE" id="PS50156">
    <property type="entry name" value="SSD"/>
    <property type="match status" value="1"/>
</dbReference>
<dbReference type="InterPro" id="IPR000731">
    <property type="entry name" value="SSD"/>
</dbReference>
<comment type="function">
    <text evidence="10">Part of the Sec protein translocase complex. Interacts with the SecYEG preprotein conducting channel. SecDF uses the proton motive force (PMF) to complete protein translocation after the ATP-dependent function of SecA.</text>
</comment>
<dbReference type="STRING" id="1797471.A3A71_02130"/>
<dbReference type="PANTHER" id="PTHR30081">
    <property type="entry name" value="PROTEIN-EXPORT MEMBRANE PROTEIN SEC"/>
    <property type="match status" value="1"/>
</dbReference>
<evidence type="ECO:0000256" key="8">
    <source>
        <dbReference type="ARBA" id="ARBA00023010"/>
    </source>
</evidence>
<evidence type="ECO:0000313" key="13">
    <source>
        <dbReference type="Proteomes" id="UP000177481"/>
    </source>
</evidence>
<feature type="transmembrane region" description="Helical" evidence="10">
    <location>
        <begin position="246"/>
        <end position="264"/>
    </location>
</feature>
<dbReference type="AlphaFoldDB" id="A0A1F5EBN2"/>
<comment type="subunit">
    <text evidence="10">Forms a complex with SecD. Part of the essential Sec protein translocation apparatus which comprises SecA, SecYEG and auxiliary proteins SecDF. Other proteins may also be involved.</text>
</comment>
<protein>
    <recommendedName>
        <fullName evidence="10">Protein-export membrane protein SecF</fullName>
    </recommendedName>
</protein>
<dbReference type="GO" id="GO:0005886">
    <property type="term" value="C:plasma membrane"/>
    <property type="evidence" value="ECO:0007669"/>
    <property type="project" value="UniProtKB-SubCell"/>
</dbReference>
<feature type="transmembrane region" description="Helical" evidence="10">
    <location>
        <begin position="12"/>
        <end position="32"/>
    </location>
</feature>
<keyword evidence="2 10" id="KW-0813">Transport</keyword>
<dbReference type="InterPro" id="IPR022813">
    <property type="entry name" value="SecD/SecF_arch_bac"/>
</dbReference>
<feature type="transmembrane region" description="Helical" evidence="10">
    <location>
        <begin position="191"/>
        <end position="212"/>
    </location>
</feature>
<keyword evidence="4" id="KW-0997">Cell inner membrane</keyword>
<dbReference type="InterPro" id="IPR005665">
    <property type="entry name" value="SecF_bac"/>
</dbReference>
<evidence type="ECO:0000256" key="2">
    <source>
        <dbReference type="ARBA" id="ARBA00022448"/>
    </source>
</evidence>
<dbReference type="Pfam" id="PF07549">
    <property type="entry name" value="Sec_GG"/>
    <property type="match status" value="1"/>
</dbReference>
<dbReference type="Pfam" id="PF02355">
    <property type="entry name" value="SecD_SecF_C"/>
    <property type="match status" value="1"/>
</dbReference>
<evidence type="ECO:0000256" key="7">
    <source>
        <dbReference type="ARBA" id="ARBA00022989"/>
    </source>
</evidence>
<keyword evidence="5 10" id="KW-0812">Transmembrane</keyword>
<reference evidence="12 13" key="1">
    <citation type="journal article" date="2016" name="Nat. Commun.">
        <title>Thousands of microbial genomes shed light on interconnected biogeochemical processes in an aquifer system.</title>
        <authorList>
            <person name="Anantharaman K."/>
            <person name="Brown C.T."/>
            <person name="Hug L.A."/>
            <person name="Sharon I."/>
            <person name="Castelle C.J."/>
            <person name="Probst A.J."/>
            <person name="Thomas B.C."/>
            <person name="Singh A."/>
            <person name="Wilkins M.J."/>
            <person name="Karaoz U."/>
            <person name="Brodie E.L."/>
            <person name="Williams K.H."/>
            <person name="Hubbard S.S."/>
            <person name="Banfield J.F."/>
        </authorList>
    </citation>
    <scope>NUCLEOTIDE SEQUENCE [LARGE SCALE GENOMIC DNA]</scope>
</reference>
<evidence type="ECO:0000256" key="10">
    <source>
        <dbReference type="HAMAP-Rule" id="MF_01464"/>
    </source>
</evidence>
<evidence type="ECO:0000256" key="1">
    <source>
        <dbReference type="ARBA" id="ARBA00004651"/>
    </source>
</evidence>
<dbReference type="InterPro" id="IPR022646">
    <property type="entry name" value="SecD/SecF_CS"/>
</dbReference>
<proteinExistence type="inferred from homology"/>
<evidence type="ECO:0000256" key="3">
    <source>
        <dbReference type="ARBA" id="ARBA00022475"/>
    </source>
</evidence>
<evidence type="ECO:0000256" key="6">
    <source>
        <dbReference type="ARBA" id="ARBA00022927"/>
    </source>
</evidence>
<sequence length="310" mass="34529">MNRYRLLGRKKFWWFTISVLIMIPGIVGLIAWKLPLGIDFRGGTQMELTMSKNPSESQLRDVLVGIKEVKGLSLSRSEGKSYLIRMLPISEADHRKITKQLGEKFGKVVERQFEAVGPSVSKDLTRKSVIAVVLAALLIVLYLAYSFRGLKAPSSPWRFGLTAVVALLHDLVITIGVFAIFAHFFHYEIDASFITALLTVMGFSVHDTIVVFDRVRENSSKNSSLAETDFELIADSSLRQTLNRSFATSITVIITLTSLTILGGETIRPFVLTLLIGVVIGTYSSIFTATPLLVVWQRFATRIKKTQAQT</sequence>
<feature type="domain" description="SSD" evidence="11">
    <location>
        <begin position="128"/>
        <end position="295"/>
    </location>
</feature>
<dbReference type="GO" id="GO:0006605">
    <property type="term" value="P:protein targeting"/>
    <property type="evidence" value="ECO:0007669"/>
    <property type="project" value="UniProtKB-UniRule"/>
</dbReference>
<evidence type="ECO:0000256" key="5">
    <source>
        <dbReference type="ARBA" id="ARBA00022692"/>
    </source>
</evidence>
<dbReference type="InterPro" id="IPR048634">
    <property type="entry name" value="SecD_SecF_C"/>
</dbReference>
<dbReference type="GO" id="GO:0015450">
    <property type="term" value="F:protein-transporting ATPase activity"/>
    <property type="evidence" value="ECO:0007669"/>
    <property type="project" value="InterPro"/>
</dbReference>
<keyword evidence="8 10" id="KW-0811">Translocation</keyword>
<name>A0A1F5EBN2_9BACT</name>
<keyword evidence="7 10" id="KW-1133">Transmembrane helix</keyword>
<comment type="similarity">
    <text evidence="10">Belongs to the SecD/SecF family. SecF subfamily.</text>
</comment>
<dbReference type="GO" id="GO:0065002">
    <property type="term" value="P:intracellular protein transmembrane transport"/>
    <property type="evidence" value="ECO:0007669"/>
    <property type="project" value="UniProtKB-UniRule"/>
</dbReference>
<dbReference type="PANTHER" id="PTHR30081:SF8">
    <property type="entry name" value="PROTEIN TRANSLOCASE SUBUNIT SECF"/>
    <property type="match status" value="1"/>
</dbReference>
<keyword evidence="6 10" id="KW-0653">Protein transport</keyword>
<evidence type="ECO:0000256" key="9">
    <source>
        <dbReference type="ARBA" id="ARBA00023136"/>
    </source>
</evidence>
<evidence type="ECO:0000313" key="12">
    <source>
        <dbReference type="EMBL" id="OGD64822.1"/>
    </source>
</evidence>
<dbReference type="InterPro" id="IPR022645">
    <property type="entry name" value="SecD/SecF_bac"/>
</dbReference>
<dbReference type="EMBL" id="MEZX01000002">
    <property type="protein sequence ID" value="OGD64822.1"/>
    <property type="molecule type" value="Genomic_DNA"/>
</dbReference>
<feature type="transmembrane region" description="Helical" evidence="10">
    <location>
        <begin position="270"/>
        <end position="296"/>
    </location>
</feature>
<dbReference type="SUPFAM" id="SSF82866">
    <property type="entry name" value="Multidrug efflux transporter AcrB transmembrane domain"/>
    <property type="match status" value="1"/>
</dbReference>
<comment type="subcellular location">
    <subcellularLocation>
        <location evidence="1 10">Cell membrane</location>
        <topology evidence="1 10">Multi-pass membrane protein</topology>
    </subcellularLocation>
</comment>
<accession>A0A1F5EBN2</accession>
<comment type="caution">
    <text evidence="12">The sequence shown here is derived from an EMBL/GenBank/DDBJ whole genome shotgun (WGS) entry which is preliminary data.</text>
</comment>
<dbReference type="GO" id="GO:0043952">
    <property type="term" value="P:protein transport by the Sec complex"/>
    <property type="evidence" value="ECO:0007669"/>
    <property type="project" value="UniProtKB-UniRule"/>
</dbReference>
<keyword evidence="9 10" id="KW-0472">Membrane</keyword>
<dbReference type="Proteomes" id="UP000177481">
    <property type="component" value="Unassembled WGS sequence"/>
</dbReference>
<gene>
    <name evidence="10" type="primary">secF</name>
    <name evidence="12" type="ORF">A3A71_02130</name>
</gene>
<evidence type="ECO:0000259" key="11">
    <source>
        <dbReference type="PROSITE" id="PS50156"/>
    </source>
</evidence>
<organism evidence="12 13">
    <name type="scientific">Candidatus Berkelbacteria bacterium RIFCSPLOWO2_01_FULL_50_28</name>
    <dbReference type="NCBI Taxonomy" id="1797471"/>
    <lineage>
        <taxon>Bacteria</taxon>
        <taxon>Candidatus Berkelbacteria</taxon>
    </lineage>
</organism>
<feature type="transmembrane region" description="Helical" evidence="10">
    <location>
        <begin position="159"/>
        <end position="185"/>
    </location>
</feature>
<evidence type="ECO:0000256" key="4">
    <source>
        <dbReference type="ARBA" id="ARBA00022519"/>
    </source>
</evidence>
<dbReference type="PRINTS" id="PR01755">
    <property type="entry name" value="SECFTRNLCASE"/>
</dbReference>
<keyword evidence="3 10" id="KW-1003">Cell membrane</keyword>
<feature type="transmembrane region" description="Helical" evidence="10">
    <location>
        <begin position="128"/>
        <end position="147"/>
    </location>
</feature>
<dbReference type="NCBIfam" id="TIGR00966">
    <property type="entry name" value="transloc_SecF"/>
    <property type="match status" value="1"/>
</dbReference>
<dbReference type="Gene3D" id="1.20.1640.10">
    <property type="entry name" value="Multidrug efflux transporter AcrB transmembrane domain"/>
    <property type="match status" value="1"/>
</dbReference>